<evidence type="ECO:0000313" key="1">
    <source>
        <dbReference type="EMBL" id="CAB4175496.1"/>
    </source>
</evidence>
<name>A0A6J5PZA2_9CAUD</name>
<proteinExistence type="predicted"/>
<reference evidence="1" key="1">
    <citation type="submission" date="2020-05" db="EMBL/GenBank/DDBJ databases">
        <authorList>
            <person name="Chiriac C."/>
            <person name="Salcher M."/>
            <person name="Ghai R."/>
            <person name="Kavagutti S V."/>
        </authorList>
    </citation>
    <scope>NUCLEOTIDE SEQUENCE</scope>
</reference>
<organism evidence="1">
    <name type="scientific">uncultured Caudovirales phage</name>
    <dbReference type="NCBI Taxonomy" id="2100421"/>
    <lineage>
        <taxon>Viruses</taxon>
        <taxon>Duplodnaviria</taxon>
        <taxon>Heunggongvirae</taxon>
        <taxon>Uroviricota</taxon>
        <taxon>Caudoviricetes</taxon>
        <taxon>Peduoviridae</taxon>
        <taxon>Maltschvirus</taxon>
        <taxon>Maltschvirus maltsch</taxon>
    </lineage>
</organism>
<sequence length="84" mass="9808">MKEKDISARQAALNTALRDTILKKIDTIRENIVFEKGSDKQSYFQMLIMIDEDLDDVLLNWEYDSINPNLSFNGDDDDLEDDDY</sequence>
<dbReference type="EMBL" id="LR796923">
    <property type="protein sequence ID" value="CAB4175496.1"/>
    <property type="molecule type" value="Genomic_DNA"/>
</dbReference>
<protein>
    <submittedName>
        <fullName evidence="1">Uncharacterized protein</fullName>
    </submittedName>
</protein>
<accession>A0A6J5PZA2</accession>
<gene>
    <name evidence="1" type="ORF">UFOVP972_219</name>
</gene>